<reference evidence="2 3" key="1">
    <citation type="submission" date="2006-03" db="EMBL/GenBank/DDBJ databases">
        <title>Complete sequence of chromosome of Nitrobacter hamburgensis X14.</title>
        <authorList>
            <consortium name="US DOE Joint Genome Institute"/>
            <person name="Copeland A."/>
            <person name="Lucas S."/>
            <person name="Lapidus A."/>
            <person name="Barry K."/>
            <person name="Detter J.C."/>
            <person name="Glavina del Rio T."/>
            <person name="Hammon N."/>
            <person name="Israni S."/>
            <person name="Dalin E."/>
            <person name="Tice H."/>
            <person name="Pitluck S."/>
            <person name="Chain P."/>
            <person name="Malfatti S."/>
            <person name="Shin M."/>
            <person name="Vergez L."/>
            <person name="Schmutz J."/>
            <person name="Larimer F."/>
            <person name="Land M."/>
            <person name="Hauser L."/>
            <person name="Kyrpides N."/>
            <person name="Ivanova N."/>
            <person name="Ward B."/>
            <person name="Arp D."/>
            <person name="Klotz M."/>
            <person name="Stein L."/>
            <person name="O'Mullan G."/>
            <person name="Starkenburg S."/>
            <person name="Sayavedra L."/>
            <person name="Poret-Peterson A.T."/>
            <person name="Gentry M.E."/>
            <person name="Bruce D."/>
            <person name="Richardson P."/>
        </authorList>
    </citation>
    <scope>NUCLEOTIDE SEQUENCE [LARGE SCALE GENOMIC DNA]</scope>
    <source>
        <strain evidence="3">DSM 10229 / NCIMB 13809 / X14</strain>
    </source>
</reference>
<dbReference type="EMBL" id="CP000319">
    <property type="protein sequence ID" value="ABE64125.1"/>
    <property type="molecule type" value="Genomic_DNA"/>
</dbReference>
<feature type="signal peptide" evidence="1">
    <location>
        <begin position="1"/>
        <end position="23"/>
    </location>
</feature>
<sequence length="110" mass="11761">MMRPVLLALAVAIGLAGGIGAFAPTTAGAKPIAYKLPDKAAEFKPGPNLDVVKNNCTACHSADYVQTQPRGPKFTKDFWQAEVNKMIKVYGAQIEEADIGKIVDYLTATH</sequence>
<keyword evidence="3" id="KW-1185">Reference proteome</keyword>
<dbReference type="AlphaFoldDB" id="Q1QI22"/>
<dbReference type="GO" id="GO:0020037">
    <property type="term" value="F:heme binding"/>
    <property type="evidence" value="ECO:0007669"/>
    <property type="project" value="InterPro"/>
</dbReference>
<dbReference type="RefSeq" id="WP_011511777.1">
    <property type="nucleotide sequence ID" value="NC_007964.1"/>
</dbReference>
<dbReference type="HOGENOM" id="CLU_155036_0_0_5"/>
<evidence type="ECO:0000256" key="1">
    <source>
        <dbReference type="SAM" id="SignalP"/>
    </source>
</evidence>
<evidence type="ECO:0000313" key="2">
    <source>
        <dbReference type="EMBL" id="ABE64125.1"/>
    </source>
</evidence>
<accession>Q1QI22</accession>
<dbReference type="eggNOG" id="COG2857">
    <property type="taxonomic scope" value="Bacteria"/>
</dbReference>
<organism evidence="2 3">
    <name type="scientific">Nitrobacter hamburgensis (strain DSM 10229 / NCIMB 13809 / X14)</name>
    <dbReference type="NCBI Taxonomy" id="323097"/>
    <lineage>
        <taxon>Bacteria</taxon>
        <taxon>Pseudomonadati</taxon>
        <taxon>Pseudomonadota</taxon>
        <taxon>Alphaproteobacteria</taxon>
        <taxon>Hyphomicrobiales</taxon>
        <taxon>Nitrobacteraceae</taxon>
        <taxon>Nitrobacter</taxon>
    </lineage>
</organism>
<dbReference type="GO" id="GO:0050310">
    <property type="term" value="F:sulfite dehydrogenase activity"/>
    <property type="evidence" value="ECO:0007669"/>
    <property type="project" value="UniProtKB-EC"/>
</dbReference>
<dbReference type="GO" id="GO:0009055">
    <property type="term" value="F:electron transfer activity"/>
    <property type="evidence" value="ECO:0007669"/>
    <property type="project" value="InterPro"/>
</dbReference>
<protein>
    <submittedName>
        <fullName evidence="2">Sulfite dehydrogenase (Cytochrome) subunit SorB</fullName>
        <ecNumber evidence="2">1.8.2.1</ecNumber>
    </submittedName>
</protein>
<dbReference type="OrthoDB" id="9789237at2"/>
<evidence type="ECO:0000313" key="3">
    <source>
        <dbReference type="Proteomes" id="UP000001953"/>
    </source>
</evidence>
<dbReference type="InterPro" id="IPR036909">
    <property type="entry name" value="Cyt_c-like_dom_sf"/>
</dbReference>
<dbReference type="EC" id="1.8.2.1" evidence="2"/>
<dbReference type="SUPFAM" id="SSF46626">
    <property type="entry name" value="Cytochrome c"/>
    <property type="match status" value="1"/>
</dbReference>
<keyword evidence="1" id="KW-0732">Signal</keyword>
<proteinExistence type="predicted"/>
<gene>
    <name evidence="2" type="ordered locus">Nham_3395</name>
</gene>
<feature type="chain" id="PRO_5004195696" evidence="1">
    <location>
        <begin position="24"/>
        <end position="110"/>
    </location>
</feature>
<dbReference type="Proteomes" id="UP000001953">
    <property type="component" value="Chromosome"/>
</dbReference>
<keyword evidence="2" id="KW-0560">Oxidoreductase</keyword>
<name>Q1QI22_NITHX</name>
<dbReference type="Gene3D" id="1.10.760.10">
    <property type="entry name" value="Cytochrome c-like domain"/>
    <property type="match status" value="1"/>
</dbReference>
<dbReference type="STRING" id="323097.Nham_3395"/>
<dbReference type="KEGG" id="nha:Nham_3395"/>